<keyword evidence="3 6" id="KW-0812">Transmembrane</keyword>
<reference evidence="7 8" key="1">
    <citation type="journal article" date="2014" name="PLoS ONE">
        <title>Rumen cellulosomics: divergent fiber-degrading strategies revealed by comparative genome-wide analysis of six ruminococcal strains.</title>
        <authorList>
            <person name="Dassa B."/>
            <person name="Borovok I."/>
            <person name="Ruimy-Israeli V."/>
            <person name="Lamed R."/>
            <person name="Flint H.J."/>
            <person name="Duncan S.H."/>
            <person name="Henrissat B."/>
            <person name="Coutinho P."/>
            <person name="Morrison M."/>
            <person name="Mosoni P."/>
            <person name="Yeoman C.J."/>
            <person name="White B.A."/>
            <person name="Bayer E.A."/>
        </authorList>
    </citation>
    <scope>NUCLEOTIDE SEQUENCE [LARGE SCALE GENOMIC DNA]</scope>
    <source>
        <strain evidence="7 8">007c</strain>
    </source>
</reference>
<dbReference type="AlphaFoldDB" id="W7UFZ4"/>
<keyword evidence="4 6" id="KW-1133">Transmembrane helix</keyword>
<feature type="transmembrane region" description="Helical" evidence="6">
    <location>
        <begin position="90"/>
        <end position="110"/>
    </location>
</feature>
<gene>
    <name evidence="7" type="ORF">RF007C_01125</name>
</gene>
<dbReference type="OrthoDB" id="8609648at2"/>
<evidence type="ECO:0000256" key="5">
    <source>
        <dbReference type="ARBA" id="ARBA00023136"/>
    </source>
</evidence>
<dbReference type="eggNOG" id="COG2244">
    <property type="taxonomic scope" value="Bacteria"/>
</dbReference>
<name>W7UFZ4_RUMFL</name>
<feature type="transmembrane region" description="Helical" evidence="6">
    <location>
        <begin position="428"/>
        <end position="450"/>
    </location>
</feature>
<dbReference type="RefSeq" id="WP_037298237.1">
    <property type="nucleotide sequence ID" value="NZ_ATAX01000019.1"/>
</dbReference>
<feature type="transmembrane region" description="Helical" evidence="6">
    <location>
        <begin position="303"/>
        <end position="323"/>
    </location>
</feature>
<keyword evidence="5 6" id="KW-0472">Membrane</keyword>
<evidence type="ECO:0000256" key="1">
    <source>
        <dbReference type="ARBA" id="ARBA00004651"/>
    </source>
</evidence>
<dbReference type="Proteomes" id="UP000019365">
    <property type="component" value="Unassembled WGS sequence"/>
</dbReference>
<accession>W7UFZ4</accession>
<feature type="transmembrane region" description="Helical" evidence="6">
    <location>
        <begin position="398"/>
        <end position="416"/>
    </location>
</feature>
<feature type="transmembrane region" description="Helical" evidence="6">
    <location>
        <begin position="7"/>
        <end position="27"/>
    </location>
</feature>
<feature type="transmembrane region" description="Helical" evidence="6">
    <location>
        <begin position="374"/>
        <end position="392"/>
    </location>
</feature>
<dbReference type="InterPro" id="IPR050833">
    <property type="entry name" value="Poly_Biosynth_Transport"/>
</dbReference>
<protein>
    <submittedName>
        <fullName evidence="7">Uncharacterized protein</fullName>
    </submittedName>
</protein>
<evidence type="ECO:0000313" key="7">
    <source>
        <dbReference type="EMBL" id="EWM54101.1"/>
    </source>
</evidence>
<organism evidence="7 8">
    <name type="scientific">Ruminococcus flavefaciens 007c</name>
    <dbReference type="NCBI Taxonomy" id="1341157"/>
    <lineage>
        <taxon>Bacteria</taxon>
        <taxon>Bacillati</taxon>
        <taxon>Bacillota</taxon>
        <taxon>Clostridia</taxon>
        <taxon>Eubacteriales</taxon>
        <taxon>Oscillospiraceae</taxon>
        <taxon>Ruminococcus</taxon>
    </lineage>
</organism>
<feature type="transmembrane region" description="Helical" evidence="6">
    <location>
        <begin position="335"/>
        <end position="353"/>
    </location>
</feature>
<feature type="transmembrane region" description="Helical" evidence="6">
    <location>
        <begin position="158"/>
        <end position="177"/>
    </location>
</feature>
<evidence type="ECO:0000256" key="3">
    <source>
        <dbReference type="ARBA" id="ARBA00022692"/>
    </source>
</evidence>
<comment type="caution">
    <text evidence="7">The sequence shown here is derived from an EMBL/GenBank/DDBJ whole genome shotgun (WGS) entry which is preliminary data.</text>
</comment>
<dbReference type="PANTHER" id="PTHR30250:SF26">
    <property type="entry name" value="PSMA PROTEIN"/>
    <property type="match status" value="1"/>
</dbReference>
<keyword evidence="8" id="KW-1185">Reference proteome</keyword>
<dbReference type="PATRIC" id="fig|1341157.4.peg.1219"/>
<comment type="subcellular location">
    <subcellularLocation>
        <location evidence="1">Cell membrane</location>
        <topology evidence="1">Multi-pass membrane protein</topology>
    </subcellularLocation>
</comment>
<dbReference type="PANTHER" id="PTHR30250">
    <property type="entry name" value="PST FAMILY PREDICTED COLANIC ACID TRANSPORTER"/>
    <property type="match status" value="1"/>
</dbReference>
<evidence type="ECO:0000313" key="8">
    <source>
        <dbReference type="Proteomes" id="UP000019365"/>
    </source>
</evidence>
<evidence type="ECO:0000256" key="6">
    <source>
        <dbReference type="SAM" id="Phobius"/>
    </source>
</evidence>
<evidence type="ECO:0000256" key="4">
    <source>
        <dbReference type="ARBA" id="ARBA00022989"/>
    </source>
</evidence>
<sequence>MRKKKLLYNIVSSLTYQVVLFVSGFIIPRFILRAYGSEVNGLVTSLTQFLGFISLLDLGVGAVVQSALYKPLSEGNMQRVSEIVNYSKKFFRTVASLFLIYIVGLCIIYPSQIKSNFNPTYIVSLIVIISISLYAQYFFGIANQLLLNADQRLYVQNIINTITVILNTVLSVIFILMGGSIHIVKLTTSCVFLLRPLLLSAFVKKFYKIDRNIKASGEVVDQKWSGLAQHCASVVMNNTDVFVLTIFASLTDVSIYSVYHLVVIGVRQFVQAFTNGFNALFGNIYAKKEKELLDKTFNSYESLLNYLVVSVFTVTSIMIVPFVSIYTKGVDDVDYTYPLFGILMAIGQALFCLRLPYNTMIVAAGHYKQTQKSAMIEMLINIVLSIVLVFKYGLIGVAIGTIAAIIYRTLYFVYYLSRNIMKRSIKPFIVHIAVDVIFILVAVFASRVISTEPETYSQWMIVAIQKSVIVFVVGLIINVLFFKSDYIYILNKFIRRKNNSHSY</sequence>
<evidence type="ECO:0000256" key="2">
    <source>
        <dbReference type="ARBA" id="ARBA00022475"/>
    </source>
</evidence>
<dbReference type="GO" id="GO:0005886">
    <property type="term" value="C:plasma membrane"/>
    <property type="evidence" value="ECO:0007669"/>
    <property type="project" value="UniProtKB-SubCell"/>
</dbReference>
<feature type="transmembrane region" description="Helical" evidence="6">
    <location>
        <begin position="122"/>
        <end position="146"/>
    </location>
</feature>
<feature type="transmembrane region" description="Helical" evidence="6">
    <location>
        <begin position="456"/>
        <end position="482"/>
    </location>
</feature>
<keyword evidence="2" id="KW-1003">Cell membrane</keyword>
<proteinExistence type="predicted"/>
<dbReference type="EMBL" id="ATAX01000019">
    <property type="protein sequence ID" value="EWM54101.1"/>
    <property type="molecule type" value="Genomic_DNA"/>
</dbReference>
<feature type="transmembrane region" description="Helical" evidence="6">
    <location>
        <begin position="47"/>
        <end position="69"/>
    </location>
</feature>